<gene>
    <name evidence="9" type="ORF">SAMN05661086_00828</name>
</gene>
<dbReference type="EMBL" id="FOYZ01000002">
    <property type="protein sequence ID" value="SFR65690.1"/>
    <property type="molecule type" value="Genomic_DNA"/>
</dbReference>
<dbReference type="Pfam" id="PF00528">
    <property type="entry name" value="BPD_transp_1"/>
    <property type="match status" value="1"/>
</dbReference>
<evidence type="ECO:0000256" key="5">
    <source>
        <dbReference type="ARBA" id="ARBA00022989"/>
    </source>
</evidence>
<dbReference type="AlphaFoldDB" id="A0A1I6IH87"/>
<feature type="transmembrane region" description="Helical" evidence="7">
    <location>
        <begin position="123"/>
        <end position="143"/>
    </location>
</feature>
<feature type="transmembrane region" description="Helical" evidence="7">
    <location>
        <begin position="155"/>
        <end position="175"/>
    </location>
</feature>
<feature type="domain" description="ABC transmembrane type-1" evidence="8">
    <location>
        <begin position="115"/>
        <end position="332"/>
    </location>
</feature>
<keyword evidence="5 7" id="KW-1133">Transmembrane helix</keyword>
<dbReference type="PROSITE" id="PS50928">
    <property type="entry name" value="ABC_TM1"/>
    <property type="match status" value="1"/>
</dbReference>
<evidence type="ECO:0000256" key="3">
    <source>
        <dbReference type="ARBA" id="ARBA00022475"/>
    </source>
</evidence>
<feature type="transmembrane region" description="Helical" evidence="7">
    <location>
        <begin position="313"/>
        <end position="331"/>
    </location>
</feature>
<evidence type="ECO:0000313" key="10">
    <source>
        <dbReference type="Proteomes" id="UP000199659"/>
    </source>
</evidence>
<proteinExistence type="inferred from homology"/>
<accession>A0A1I6IH87</accession>
<evidence type="ECO:0000256" key="7">
    <source>
        <dbReference type="RuleBase" id="RU363032"/>
    </source>
</evidence>
<comment type="subcellular location">
    <subcellularLocation>
        <location evidence="1 7">Cell membrane</location>
        <topology evidence="1 7">Multi-pass membrane protein</topology>
    </subcellularLocation>
</comment>
<dbReference type="GO" id="GO:0055085">
    <property type="term" value="P:transmembrane transport"/>
    <property type="evidence" value="ECO:0007669"/>
    <property type="project" value="InterPro"/>
</dbReference>
<dbReference type="PANTHER" id="PTHR43227">
    <property type="entry name" value="BLL4140 PROTEIN"/>
    <property type="match status" value="1"/>
</dbReference>
<evidence type="ECO:0000256" key="4">
    <source>
        <dbReference type="ARBA" id="ARBA00022692"/>
    </source>
</evidence>
<dbReference type="Gene3D" id="1.10.3720.10">
    <property type="entry name" value="MetI-like"/>
    <property type="match status" value="1"/>
</dbReference>
<reference evidence="9 10" key="1">
    <citation type="submission" date="2016-10" db="EMBL/GenBank/DDBJ databases">
        <authorList>
            <person name="de Groot N.N."/>
        </authorList>
    </citation>
    <scope>NUCLEOTIDE SEQUENCE [LARGE SCALE GENOMIC DNA]</scope>
    <source>
        <strain evidence="9 10">743A</strain>
    </source>
</reference>
<dbReference type="InterPro" id="IPR050809">
    <property type="entry name" value="UgpAE/MalFG_permease"/>
</dbReference>
<evidence type="ECO:0000313" key="9">
    <source>
        <dbReference type="EMBL" id="SFR65690.1"/>
    </source>
</evidence>
<evidence type="ECO:0000256" key="6">
    <source>
        <dbReference type="ARBA" id="ARBA00023136"/>
    </source>
</evidence>
<keyword evidence="2 7" id="KW-0813">Transport</keyword>
<keyword evidence="3" id="KW-1003">Cell membrane</keyword>
<protein>
    <submittedName>
        <fullName evidence="9">Putative aldouronate transport system permease protein</fullName>
    </submittedName>
</protein>
<comment type="similarity">
    <text evidence="7">Belongs to the binding-protein-dependent transport system permease family.</text>
</comment>
<dbReference type="Proteomes" id="UP000199659">
    <property type="component" value="Unassembled WGS sequence"/>
</dbReference>
<dbReference type="InterPro" id="IPR000515">
    <property type="entry name" value="MetI-like"/>
</dbReference>
<name>A0A1I6IH87_9FIRM</name>
<sequence length="346" mass="39562">MPCYNNSKAINRYSTVLDNTDLLKQKEVLMSKKSKGVKKKRWTRDDTQLALLALPTTIWYVCFCFLPMFGVLMAFKNYRIVEAGRSFFYNLLHSETTGFKNFEFLFSSGSGTRVLKLTLTYNIAFIILGIVVPVILSLMMSQLHGKRYGKTCQTLMFLPYFMSWVIVGYFVYAFLSPDKGLFNTILTMLNKDTVNWYREPEYWPYFLVFLNVWKGMGYGMVVYLASITGIDTSLYEAAMMDGATKFQQAVKITLPLMKSVIIMMFILSIGGLVRSDFGLFYQVPKASNSLYTVTETIDVFIYKMIKEQPNPNMGSAASFLQSVVSCALILITNRIVKWMDKDSAII</sequence>
<evidence type="ECO:0000256" key="2">
    <source>
        <dbReference type="ARBA" id="ARBA00022448"/>
    </source>
</evidence>
<dbReference type="STRING" id="37658.SAMN05661086_00828"/>
<dbReference type="InterPro" id="IPR035906">
    <property type="entry name" value="MetI-like_sf"/>
</dbReference>
<dbReference type="GO" id="GO:0005886">
    <property type="term" value="C:plasma membrane"/>
    <property type="evidence" value="ECO:0007669"/>
    <property type="project" value="UniProtKB-SubCell"/>
</dbReference>
<dbReference type="SUPFAM" id="SSF161098">
    <property type="entry name" value="MetI-like"/>
    <property type="match status" value="1"/>
</dbReference>
<dbReference type="PANTHER" id="PTHR43227:SF11">
    <property type="entry name" value="BLL4140 PROTEIN"/>
    <property type="match status" value="1"/>
</dbReference>
<evidence type="ECO:0000256" key="1">
    <source>
        <dbReference type="ARBA" id="ARBA00004651"/>
    </source>
</evidence>
<feature type="transmembrane region" description="Helical" evidence="7">
    <location>
        <begin position="202"/>
        <end position="225"/>
    </location>
</feature>
<evidence type="ECO:0000259" key="8">
    <source>
        <dbReference type="PROSITE" id="PS50928"/>
    </source>
</evidence>
<feature type="transmembrane region" description="Helical" evidence="7">
    <location>
        <begin position="49"/>
        <end position="75"/>
    </location>
</feature>
<keyword evidence="4 7" id="KW-0812">Transmembrane</keyword>
<dbReference type="CDD" id="cd06261">
    <property type="entry name" value="TM_PBP2"/>
    <property type="match status" value="1"/>
</dbReference>
<keyword evidence="10" id="KW-1185">Reference proteome</keyword>
<keyword evidence="6 7" id="KW-0472">Membrane</keyword>
<organism evidence="9 10">
    <name type="scientific">Anaeromicropila populeti</name>
    <dbReference type="NCBI Taxonomy" id="37658"/>
    <lineage>
        <taxon>Bacteria</taxon>
        <taxon>Bacillati</taxon>
        <taxon>Bacillota</taxon>
        <taxon>Clostridia</taxon>
        <taxon>Lachnospirales</taxon>
        <taxon>Lachnospiraceae</taxon>
        <taxon>Anaeromicropila</taxon>
    </lineage>
</organism>